<comment type="miscellaneous">
    <text evidence="8">This enzyme catalyzes only one turnover and therefore is not strictly catalytic. According to one definition, an enzyme is a biocatalyst that acts repeatedly and over many reaction cycles.</text>
</comment>
<evidence type="ECO:0000256" key="3">
    <source>
        <dbReference type="ARBA" id="ARBA00022603"/>
    </source>
</evidence>
<dbReference type="InterPro" id="IPR036217">
    <property type="entry name" value="MethylDNA_cys_MeTrfase_DNAb"/>
</dbReference>
<dbReference type="CDD" id="cd06445">
    <property type="entry name" value="ATase"/>
    <property type="match status" value="1"/>
</dbReference>
<keyword evidence="2 8" id="KW-0963">Cytoplasm</keyword>
<dbReference type="InterPro" id="IPR036388">
    <property type="entry name" value="WH-like_DNA-bd_sf"/>
</dbReference>
<gene>
    <name evidence="11" type="ORF">GCM10010969_31400</name>
</gene>
<feature type="active site" description="Nucleophile; methyl group acceptor" evidence="8">
    <location>
        <position position="185"/>
    </location>
</feature>
<dbReference type="RefSeq" id="WP_018977349.1">
    <property type="nucleotide sequence ID" value="NZ_BMLN01000010.1"/>
</dbReference>
<evidence type="ECO:0000313" key="11">
    <source>
        <dbReference type="EMBL" id="GGO05237.1"/>
    </source>
</evidence>
<dbReference type="NCBIfam" id="TIGR00589">
    <property type="entry name" value="ogt"/>
    <property type="match status" value="1"/>
</dbReference>
<evidence type="ECO:0000259" key="9">
    <source>
        <dbReference type="Pfam" id="PF01035"/>
    </source>
</evidence>
<keyword evidence="6 8" id="KW-0234">DNA repair</keyword>
<dbReference type="SUPFAM" id="SSF46767">
    <property type="entry name" value="Methylated DNA-protein cysteine methyltransferase, C-terminal domain"/>
    <property type="match status" value="1"/>
</dbReference>
<evidence type="ECO:0000256" key="1">
    <source>
        <dbReference type="ARBA" id="ARBA00001286"/>
    </source>
</evidence>
<evidence type="ECO:0000256" key="2">
    <source>
        <dbReference type="ARBA" id="ARBA00022490"/>
    </source>
</evidence>
<dbReference type="InterPro" id="IPR001497">
    <property type="entry name" value="MethylDNA_cys_MeTrfase_AS"/>
</dbReference>
<comment type="function">
    <text evidence="8">Involved in the cellular defense against the biological effects of O6-methylguanine (O6-MeG) and O4-methylthymine (O4-MeT) in DNA. Repairs the methylated nucleobase in DNA by stoichiometrically transferring the methyl group to a cysteine residue in the enzyme. This is a suicide reaction: the enzyme is irreversibly inactivated.</text>
</comment>
<comment type="similarity">
    <text evidence="8">Belongs to the MGMT family.</text>
</comment>
<dbReference type="PROSITE" id="PS00374">
    <property type="entry name" value="MGMT"/>
    <property type="match status" value="1"/>
</dbReference>
<protein>
    <recommendedName>
        <fullName evidence="8">Methylated-DNA--protein-cysteine methyltransferase</fullName>
        <ecNumber evidence="8">2.1.1.63</ecNumber>
    </recommendedName>
    <alternativeName>
        <fullName evidence="8">6-O-methylguanine-DNA methyltransferase</fullName>
        <shortName evidence="8">MGMT</shortName>
    </alternativeName>
    <alternativeName>
        <fullName evidence="8">O-6-methylguanine-DNA-alkyltransferase</fullName>
    </alternativeName>
</protein>
<accession>A0ABQ2L744</accession>
<proteinExistence type="inferred from homology"/>
<sequence length="225" mass="24652">MNVHIPVSHPTGSHATGSNASALTIQQVKLSDSTASASSTPRISRLFYNSPLGELLIEGTTEAVSTILFTDTTMPEGWPAVHPFPDASASEIHPSDPPESKIPEALRLCRRQLVEYFRGQRREFDFPYTFDGTLFQRAVWSELSGVPYAEFRSYKDLAVAIGSQRAVRAVGAANGRNKLSIVLPCHRIVGASGKLTGYAGGLWRKEWLLQHEAKFGRIGSVRKLS</sequence>
<evidence type="ECO:0000256" key="7">
    <source>
        <dbReference type="ARBA" id="ARBA00049348"/>
    </source>
</evidence>
<dbReference type="HAMAP" id="MF_00772">
    <property type="entry name" value="OGT"/>
    <property type="match status" value="1"/>
</dbReference>
<dbReference type="InterPro" id="IPR014048">
    <property type="entry name" value="MethylDNA_cys_MeTrfase_DNA-bd"/>
</dbReference>
<dbReference type="InterPro" id="IPR008332">
    <property type="entry name" value="MethylG_MeTrfase_N"/>
</dbReference>
<dbReference type="InterPro" id="IPR023546">
    <property type="entry name" value="MGMT"/>
</dbReference>
<reference evidence="12" key="1">
    <citation type="journal article" date="2019" name="Int. J. Syst. Evol. Microbiol.">
        <title>The Global Catalogue of Microorganisms (GCM) 10K type strain sequencing project: providing services to taxonomists for standard genome sequencing and annotation.</title>
        <authorList>
            <consortium name="The Broad Institute Genomics Platform"/>
            <consortium name="The Broad Institute Genome Sequencing Center for Infectious Disease"/>
            <person name="Wu L."/>
            <person name="Ma J."/>
        </authorList>
    </citation>
    <scope>NUCLEOTIDE SEQUENCE [LARGE SCALE GENOMIC DNA]</scope>
    <source>
        <strain evidence="12">CGMCC 1.6964</strain>
    </source>
</reference>
<comment type="catalytic activity">
    <reaction evidence="7 8">
        <text>a 6-O-methyl-2'-deoxyguanosine in DNA + L-cysteinyl-[protein] = S-methyl-L-cysteinyl-[protein] + a 2'-deoxyguanosine in DNA</text>
        <dbReference type="Rhea" id="RHEA:24000"/>
        <dbReference type="Rhea" id="RHEA-COMP:10131"/>
        <dbReference type="Rhea" id="RHEA-COMP:10132"/>
        <dbReference type="Rhea" id="RHEA-COMP:11367"/>
        <dbReference type="Rhea" id="RHEA-COMP:11368"/>
        <dbReference type="ChEBI" id="CHEBI:29950"/>
        <dbReference type="ChEBI" id="CHEBI:82612"/>
        <dbReference type="ChEBI" id="CHEBI:85445"/>
        <dbReference type="ChEBI" id="CHEBI:85448"/>
        <dbReference type="EC" id="2.1.1.63"/>
    </reaction>
</comment>
<evidence type="ECO:0000313" key="12">
    <source>
        <dbReference type="Proteomes" id="UP000606653"/>
    </source>
</evidence>
<keyword evidence="12" id="KW-1185">Reference proteome</keyword>
<organism evidence="11 12">
    <name type="scientific">Saccharibacillus kuerlensis</name>
    <dbReference type="NCBI Taxonomy" id="459527"/>
    <lineage>
        <taxon>Bacteria</taxon>
        <taxon>Bacillati</taxon>
        <taxon>Bacillota</taxon>
        <taxon>Bacilli</taxon>
        <taxon>Bacillales</taxon>
        <taxon>Paenibacillaceae</taxon>
        <taxon>Saccharibacillus</taxon>
    </lineage>
</organism>
<evidence type="ECO:0000259" key="10">
    <source>
        <dbReference type="Pfam" id="PF02870"/>
    </source>
</evidence>
<evidence type="ECO:0000256" key="5">
    <source>
        <dbReference type="ARBA" id="ARBA00022763"/>
    </source>
</evidence>
<dbReference type="Pfam" id="PF02870">
    <property type="entry name" value="Methyltransf_1N"/>
    <property type="match status" value="1"/>
</dbReference>
<dbReference type="PANTHER" id="PTHR10815">
    <property type="entry name" value="METHYLATED-DNA--PROTEIN-CYSTEINE METHYLTRANSFERASE"/>
    <property type="match status" value="1"/>
</dbReference>
<feature type="domain" description="Methylated-DNA-[protein]-cysteine S-methyltransferase DNA binding" evidence="9">
    <location>
        <begin position="135"/>
        <end position="213"/>
    </location>
</feature>
<keyword evidence="4 8" id="KW-0808">Transferase</keyword>
<dbReference type="EMBL" id="BMLN01000010">
    <property type="protein sequence ID" value="GGO05237.1"/>
    <property type="molecule type" value="Genomic_DNA"/>
</dbReference>
<comment type="subcellular location">
    <subcellularLocation>
        <location evidence="8">Cytoplasm</location>
    </subcellularLocation>
</comment>
<comment type="caution">
    <text evidence="11">The sequence shown here is derived from an EMBL/GenBank/DDBJ whole genome shotgun (WGS) entry which is preliminary data.</text>
</comment>
<dbReference type="InterPro" id="IPR036631">
    <property type="entry name" value="MGMT_N_sf"/>
</dbReference>
<comment type="catalytic activity">
    <reaction evidence="1 8">
        <text>a 4-O-methyl-thymidine in DNA + L-cysteinyl-[protein] = a thymidine in DNA + S-methyl-L-cysteinyl-[protein]</text>
        <dbReference type="Rhea" id="RHEA:53428"/>
        <dbReference type="Rhea" id="RHEA-COMP:10131"/>
        <dbReference type="Rhea" id="RHEA-COMP:10132"/>
        <dbReference type="Rhea" id="RHEA-COMP:13555"/>
        <dbReference type="Rhea" id="RHEA-COMP:13556"/>
        <dbReference type="ChEBI" id="CHEBI:29950"/>
        <dbReference type="ChEBI" id="CHEBI:82612"/>
        <dbReference type="ChEBI" id="CHEBI:137386"/>
        <dbReference type="ChEBI" id="CHEBI:137387"/>
        <dbReference type="EC" id="2.1.1.63"/>
    </reaction>
</comment>
<keyword evidence="3 8" id="KW-0489">Methyltransferase</keyword>
<dbReference type="Pfam" id="PF01035">
    <property type="entry name" value="DNA_binding_1"/>
    <property type="match status" value="1"/>
</dbReference>
<dbReference type="EC" id="2.1.1.63" evidence="8"/>
<name>A0ABQ2L744_9BACL</name>
<dbReference type="Gene3D" id="1.10.10.10">
    <property type="entry name" value="Winged helix-like DNA-binding domain superfamily/Winged helix DNA-binding domain"/>
    <property type="match status" value="1"/>
</dbReference>
<dbReference type="SUPFAM" id="SSF53155">
    <property type="entry name" value="Methylated DNA-protein cysteine methyltransferase domain"/>
    <property type="match status" value="1"/>
</dbReference>
<keyword evidence="5 8" id="KW-0227">DNA damage</keyword>
<evidence type="ECO:0000256" key="4">
    <source>
        <dbReference type="ARBA" id="ARBA00022679"/>
    </source>
</evidence>
<evidence type="ECO:0000256" key="6">
    <source>
        <dbReference type="ARBA" id="ARBA00023204"/>
    </source>
</evidence>
<feature type="domain" description="Methylguanine DNA methyltransferase ribonuclease-like" evidence="10">
    <location>
        <begin position="47"/>
        <end position="127"/>
    </location>
</feature>
<evidence type="ECO:0000256" key="8">
    <source>
        <dbReference type="HAMAP-Rule" id="MF_00772"/>
    </source>
</evidence>
<dbReference type="PANTHER" id="PTHR10815:SF13">
    <property type="entry name" value="METHYLATED-DNA--PROTEIN-CYSTEINE METHYLTRANSFERASE"/>
    <property type="match status" value="1"/>
</dbReference>
<dbReference type="Gene3D" id="3.30.160.70">
    <property type="entry name" value="Methylated DNA-protein cysteine methyltransferase domain"/>
    <property type="match status" value="1"/>
</dbReference>
<dbReference type="Proteomes" id="UP000606653">
    <property type="component" value="Unassembled WGS sequence"/>
</dbReference>